<comment type="caution">
    <text evidence="2">The sequence shown here is derived from an EMBL/GenBank/DDBJ whole genome shotgun (WGS) entry which is preliminary data.</text>
</comment>
<feature type="transmembrane region" description="Helical" evidence="1">
    <location>
        <begin position="40"/>
        <end position="63"/>
    </location>
</feature>
<reference evidence="2 3" key="1">
    <citation type="submission" date="2020-08" db="EMBL/GenBank/DDBJ databases">
        <title>Functional genomics of gut bacteria from endangered species of beetles.</title>
        <authorList>
            <person name="Carlos-Shanley C."/>
        </authorList>
    </citation>
    <scope>NUCLEOTIDE SEQUENCE [LARGE SCALE GENOMIC DNA]</scope>
    <source>
        <strain evidence="2 3">S00202</strain>
    </source>
</reference>
<name>A0A7X0BW76_9PSED</name>
<gene>
    <name evidence="2" type="ORF">HNP49_003163</name>
</gene>
<feature type="transmembrane region" description="Helical" evidence="1">
    <location>
        <begin position="70"/>
        <end position="95"/>
    </location>
</feature>
<accession>A0A7X0BW76</accession>
<dbReference type="RefSeq" id="WP_184684855.1">
    <property type="nucleotide sequence ID" value="NZ_JACHLL010000006.1"/>
</dbReference>
<keyword evidence="1" id="KW-1133">Transmembrane helix</keyword>
<keyword evidence="1" id="KW-0812">Transmembrane</keyword>
<dbReference type="AlphaFoldDB" id="A0A7X0BW76"/>
<evidence type="ECO:0000256" key="1">
    <source>
        <dbReference type="SAM" id="Phobius"/>
    </source>
</evidence>
<organism evidence="2 3">
    <name type="scientific">Pseudomonas fluvialis</name>
    <dbReference type="NCBI Taxonomy" id="1793966"/>
    <lineage>
        <taxon>Bacteria</taxon>
        <taxon>Pseudomonadati</taxon>
        <taxon>Pseudomonadota</taxon>
        <taxon>Gammaproteobacteria</taxon>
        <taxon>Pseudomonadales</taxon>
        <taxon>Pseudomonadaceae</taxon>
        <taxon>Pseudomonas</taxon>
    </lineage>
</organism>
<proteinExistence type="predicted"/>
<keyword evidence="1" id="KW-0472">Membrane</keyword>
<sequence>MVTCAVGFFVGLLGLAMVGAGVSGSGCGKACSDSVMSFAYTGSFFLGLAVLTALGSMVLIWWLRDPEQQLWVGITVTVLDVLVLLVAGPSLALLLSL</sequence>
<evidence type="ECO:0000313" key="2">
    <source>
        <dbReference type="EMBL" id="MBB6342975.1"/>
    </source>
</evidence>
<protein>
    <submittedName>
        <fullName evidence="2">Mg/Co/Ni transporter MgtE</fullName>
    </submittedName>
</protein>
<keyword evidence="3" id="KW-1185">Reference proteome</keyword>
<dbReference type="Proteomes" id="UP000557193">
    <property type="component" value="Unassembled WGS sequence"/>
</dbReference>
<evidence type="ECO:0000313" key="3">
    <source>
        <dbReference type="Proteomes" id="UP000557193"/>
    </source>
</evidence>
<dbReference type="EMBL" id="JACHLL010000006">
    <property type="protein sequence ID" value="MBB6342975.1"/>
    <property type="molecule type" value="Genomic_DNA"/>
</dbReference>